<name>A0A0P7BYP0_9HYPO</name>
<dbReference type="OrthoDB" id="4500473at2759"/>
<evidence type="ECO:0000256" key="1">
    <source>
        <dbReference type="SAM" id="MobiDB-lite"/>
    </source>
</evidence>
<dbReference type="Proteomes" id="UP000050424">
    <property type="component" value="Unassembled WGS sequence"/>
</dbReference>
<feature type="compositionally biased region" description="Low complexity" evidence="1">
    <location>
        <begin position="70"/>
        <end position="80"/>
    </location>
</feature>
<evidence type="ECO:0000313" key="2">
    <source>
        <dbReference type="EMBL" id="KPM44929.1"/>
    </source>
</evidence>
<protein>
    <submittedName>
        <fullName evidence="2">Uncharacterized protein</fullName>
    </submittedName>
</protein>
<comment type="caution">
    <text evidence="2">The sequence shown here is derived from an EMBL/GenBank/DDBJ whole genome shotgun (WGS) entry which is preliminary data.</text>
</comment>
<dbReference type="EMBL" id="LKCW01000013">
    <property type="protein sequence ID" value="KPM44929.1"/>
    <property type="molecule type" value="Genomic_DNA"/>
</dbReference>
<feature type="region of interest" description="Disordered" evidence="1">
    <location>
        <begin position="1"/>
        <end position="80"/>
    </location>
</feature>
<keyword evidence="3" id="KW-1185">Reference proteome</keyword>
<dbReference type="STRING" id="78410.A0A0P7BYP0"/>
<evidence type="ECO:0000313" key="3">
    <source>
        <dbReference type="Proteomes" id="UP000050424"/>
    </source>
</evidence>
<organism evidence="2 3">
    <name type="scientific">Neonectria ditissima</name>
    <dbReference type="NCBI Taxonomy" id="78410"/>
    <lineage>
        <taxon>Eukaryota</taxon>
        <taxon>Fungi</taxon>
        <taxon>Dikarya</taxon>
        <taxon>Ascomycota</taxon>
        <taxon>Pezizomycotina</taxon>
        <taxon>Sordariomycetes</taxon>
        <taxon>Hypocreomycetidae</taxon>
        <taxon>Hypocreales</taxon>
        <taxon>Nectriaceae</taxon>
        <taxon>Neonectria</taxon>
    </lineage>
</organism>
<feature type="compositionally biased region" description="Low complexity" evidence="1">
    <location>
        <begin position="16"/>
        <end position="29"/>
    </location>
</feature>
<proteinExistence type="predicted"/>
<reference evidence="2 3" key="1">
    <citation type="submission" date="2015-09" db="EMBL/GenBank/DDBJ databases">
        <title>Draft genome of a European isolate of the apple canker pathogen Neonectria ditissima.</title>
        <authorList>
            <person name="Gomez-Cortecero A."/>
            <person name="Harrison R.J."/>
            <person name="Armitage A.D."/>
        </authorList>
    </citation>
    <scope>NUCLEOTIDE SEQUENCE [LARGE SCALE GENOMIC DNA]</scope>
    <source>
        <strain evidence="2 3">R09/05</strain>
    </source>
</reference>
<feature type="compositionally biased region" description="Polar residues" evidence="1">
    <location>
        <begin position="1"/>
        <end position="15"/>
    </location>
</feature>
<gene>
    <name evidence="2" type="ORF">AK830_g1617</name>
</gene>
<dbReference type="AlphaFoldDB" id="A0A0P7BYP0"/>
<accession>A0A0P7BYP0</accession>
<sequence>MDASEYQFTFPTTRPASNPSSAADASATSQRQPPYPADSDVSLDGSGSLNPETLSLTGDMDPHLLQTYQPRPRASPPSSSKFSILTKFLSVLEFGVDIGAEIDRSVSDERTFVFDTLETTQFTPTASYVQTWVEAKNVRHFLELSKYRRPVYIITGLKVVTGAQVNTIKCRSVGGAVVVEVDATV</sequence>
<feature type="compositionally biased region" description="Low complexity" evidence="1">
    <location>
        <begin position="38"/>
        <end position="49"/>
    </location>
</feature>